<accession>A0ABQ9ELD7</accession>
<reference evidence="1 2" key="1">
    <citation type="submission" date="2022-12" db="EMBL/GenBank/DDBJ databases">
        <title>Chromosome-level genome of Tegillarca granosa.</title>
        <authorList>
            <person name="Kim J."/>
        </authorList>
    </citation>
    <scope>NUCLEOTIDE SEQUENCE [LARGE SCALE GENOMIC DNA]</scope>
    <source>
        <strain evidence="1">Teg-2019</strain>
        <tissue evidence="1">Adductor muscle</tissue>
    </source>
</reference>
<organism evidence="1 2">
    <name type="scientific">Tegillarca granosa</name>
    <name type="common">Malaysian cockle</name>
    <name type="synonym">Anadara granosa</name>
    <dbReference type="NCBI Taxonomy" id="220873"/>
    <lineage>
        <taxon>Eukaryota</taxon>
        <taxon>Metazoa</taxon>
        <taxon>Spiralia</taxon>
        <taxon>Lophotrochozoa</taxon>
        <taxon>Mollusca</taxon>
        <taxon>Bivalvia</taxon>
        <taxon>Autobranchia</taxon>
        <taxon>Pteriomorphia</taxon>
        <taxon>Arcoida</taxon>
        <taxon>Arcoidea</taxon>
        <taxon>Arcidae</taxon>
        <taxon>Tegillarca</taxon>
    </lineage>
</organism>
<evidence type="ECO:0000313" key="2">
    <source>
        <dbReference type="Proteomes" id="UP001217089"/>
    </source>
</evidence>
<gene>
    <name evidence="1" type="ORF">KUTeg_018310</name>
</gene>
<keyword evidence="2" id="KW-1185">Reference proteome</keyword>
<proteinExistence type="predicted"/>
<protein>
    <submittedName>
        <fullName evidence="1">Uncharacterized protein</fullName>
    </submittedName>
</protein>
<dbReference type="Proteomes" id="UP001217089">
    <property type="component" value="Unassembled WGS sequence"/>
</dbReference>
<comment type="caution">
    <text evidence="1">The sequence shown here is derived from an EMBL/GenBank/DDBJ whole genome shotgun (WGS) entry which is preliminary data.</text>
</comment>
<evidence type="ECO:0000313" key="1">
    <source>
        <dbReference type="EMBL" id="KAJ8304727.1"/>
    </source>
</evidence>
<sequence>MSGEDNNNMFPLQLYLIDTLLEAMAERINVMFIPEPWSPAASSATNPGEPRKYCTSSEAIALYWYL</sequence>
<dbReference type="EMBL" id="JARBDR010000903">
    <property type="protein sequence ID" value="KAJ8304727.1"/>
    <property type="molecule type" value="Genomic_DNA"/>
</dbReference>
<name>A0ABQ9ELD7_TEGGR</name>